<keyword evidence="5 9" id="KW-0812">Transmembrane</keyword>
<comment type="function">
    <text evidence="8">The phosphoenolpyruvate-dependent sugar phosphotransferase system (PTS), a major carbohydrate active -transport system, catalyzes the phosphorylation of incoming sugar substrates concomitant with their translocation across the cell membrane.</text>
</comment>
<keyword evidence="6 9" id="KW-1133">Transmembrane helix</keyword>
<dbReference type="InterPro" id="IPR051088">
    <property type="entry name" value="PTS_Sugar-EIIC/EIIB"/>
</dbReference>
<evidence type="ECO:0000256" key="8">
    <source>
        <dbReference type="PIRNR" id="PIRNR006351"/>
    </source>
</evidence>
<proteinExistence type="predicted"/>
<evidence type="ECO:0000256" key="1">
    <source>
        <dbReference type="ARBA" id="ARBA00004651"/>
    </source>
</evidence>
<evidence type="ECO:0000256" key="2">
    <source>
        <dbReference type="ARBA" id="ARBA00022448"/>
    </source>
</evidence>
<feature type="transmembrane region" description="Helical" evidence="9">
    <location>
        <begin position="101"/>
        <end position="118"/>
    </location>
</feature>
<feature type="transmembrane region" description="Helical" evidence="9">
    <location>
        <begin position="268"/>
        <end position="291"/>
    </location>
</feature>
<dbReference type="InterPro" id="IPR004796">
    <property type="entry name" value="PTS_IIC_cello"/>
</dbReference>
<evidence type="ECO:0000256" key="4">
    <source>
        <dbReference type="ARBA" id="ARBA00022597"/>
    </source>
</evidence>
<accession>A0ABU0DZY7</accession>
<feature type="transmembrane region" description="Helical" evidence="9">
    <location>
        <begin position="28"/>
        <end position="48"/>
    </location>
</feature>
<dbReference type="PROSITE" id="PS51105">
    <property type="entry name" value="PTS_EIIC_TYPE_3"/>
    <property type="match status" value="1"/>
</dbReference>
<dbReference type="InterPro" id="IPR003352">
    <property type="entry name" value="PTS_EIIC"/>
</dbReference>
<evidence type="ECO:0000256" key="9">
    <source>
        <dbReference type="SAM" id="Phobius"/>
    </source>
</evidence>
<dbReference type="PIRSF" id="PIRSF006351">
    <property type="entry name" value="PTS_EIIC-Cellobiose"/>
    <property type="match status" value="1"/>
</dbReference>
<feature type="domain" description="PTS EIIC type-3" evidence="10">
    <location>
        <begin position="8"/>
        <end position="397"/>
    </location>
</feature>
<keyword evidence="4 8" id="KW-0762">Sugar transport</keyword>
<dbReference type="NCBIfam" id="TIGR00410">
    <property type="entry name" value="lacE"/>
    <property type="match status" value="1"/>
</dbReference>
<keyword evidence="12" id="KW-1185">Reference proteome</keyword>
<reference evidence="11 12" key="1">
    <citation type="submission" date="2023-07" db="EMBL/GenBank/DDBJ databases">
        <title>Genomic Encyclopedia of Type Strains, Phase IV (KMG-IV): sequencing the most valuable type-strain genomes for metagenomic binning, comparative biology and taxonomic classification.</title>
        <authorList>
            <person name="Goeker M."/>
        </authorList>
    </citation>
    <scope>NUCLEOTIDE SEQUENCE [LARGE SCALE GENOMIC DNA]</scope>
    <source>
        <strain evidence="11 12">DSM 16784</strain>
    </source>
</reference>
<keyword evidence="3 8" id="KW-1003">Cell membrane</keyword>
<comment type="subcellular location">
    <subcellularLocation>
        <location evidence="1">Cell membrane</location>
        <topology evidence="1">Multi-pass membrane protein</topology>
    </subcellularLocation>
</comment>
<feature type="transmembrane region" description="Helical" evidence="9">
    <location>
        <begin position="68"/>
        <end position="89"/>
    </location>
</feature>
<keyword evidence="2 8" id="KW-0813">Transport</keyword>
<sequence>MKKFTDFLDKYLSPVADKLSNNRFLKSIADGVIMTMPLTMIAAVFSIINSLPNILPFLPDWSPEVASAIMLPYNLLFGLLALIISFTVAKRHAKYYELNETNCGIVSLICFVLIASPLENNTFDATFFGYAGIFSAVITGLVSVEIYRFLVQRNIKIKMPDSVPPLVSSSFETIVPLFILISVFYLGSLACQEFTGMLIPAWIQQIVTPAIQGGDTITYQVAIHFFMQLFFWLGMHGWAILAGIMMPIQTALLAEQSAAAAAGQALPYITPGGANFMGTFWWFLPIMLIFFCKAKRNKAIGKAGLVPGIFGISEPVTFGTPIVLNPILGIPFILFHPICVAINFGAIKLGFMNASATPQISGVPQPFATWIACDGDLRVFLVFAVILLVTFLIWYPFLKVWDNKCLREEHEMEEQEHIQENVA</sequence>
<organism evidence="11 12">
    <name type="scientific">Breznakia pachnodae</name>
    <dbReference type="NCBI Taxonomy" id="265178"/>
    <lineage>
        <taxon>Bacteria</taxon>
        <taxon>Bacillati</taxon>
        <taxon>Bacillota</taxon>
        <taxon>Erysipelotrichia</taxon>
        <taxon>Erysipelotrichales</taxon>
        <taxon>Erysipelotrichaceae</taxon>
        <taxon>Breznakia</taxon>
    </lineage>
</organism>
<evidence type="ECO:0000259" key="10">
    <source>
        <dbReference type="PROSITE" id="PS51105"/>
    </source>
</evidence>
<protein>
    <recommendedName>
        <fullName evidence="8">Permease IIC component</fullName>
    </recommendedName>
</protein>
<evidence type="ECO:0000256" key="5">
    <source>
        <dbReference type="ARBA" id="ARBA00022692"/>
    </source>
</evidence>
<feature type="transmembrane region" description="Helical" evidence="9">
    <location>
        <begin position="330"/>
        <end position="351"/>
    </location>
</feature>
<feature type="transmembrane region" description="Helical" evidence="9">
    <location>
        <begin position="229"/>
        <end position="248"/>
    </location>
</feature>
<dbReference type="PANTHER" id="PTHR33989">
    <property type="match status" value="1"/>
</dbReference>
<dbReference type="InterPro" id="IPR004501">
    <property type="entry name" value="PTS_EIIC_3"/>
</dbReference>
<feature type="transmembrane region" description="Helical" evidence="9">
    <location>
        <begin position="379"/>
        <end position="397"/>
    </location>
</feature>
<evidence type="ECO:0000256" key="7">
    <source>
        <dbReference type="ARBA" id="ARBA00023136"/>
    </source>
</evidence>
<dbReference type="PANTHER" id="PTHR33989:SF4">
    <property type="entry name" value="PTS SYSTEM N,N'-DIACETYLCHITOBIOSE-SPECIFIC EIIC COMPONENT"/>
    <property type="match status" value="1"/>
</dbReference>
<dbReference type="EMBL" id="JAUSUR010000001">
    <property type="protein sequence ID" value="MDQ0360212.1"/>
    <property type="molecule type" value="Genomic_DNA"/>
</dbReference>
<feature type="transmembrane region" description="Helical" evidence="9">
    <location>
        <begin position="303"/>
        <end position="324"/>
    </location>
</feature>
<name>A0ABU0DZY7_9FIRM</name>
<dbReference type="RefSeq" id="WP_307405916.1">
    <property type="nucleotide sequence ID" value="NZ_JAUSUR010000001.1"/>
</dbReference>
<evidence type="ECO:0000256" key="3">
    <source>
        <dbReference type="ARBA" id="ARBA00022475"/>
    </source>
</evidence>
<dbReference type="Proteomes" id="UP001230220">
    <property type="component" value="Unassembled WGS sequence"/>
</dbReference>
<evidence type="ECO:0000313" key="12">
    <source>
        <dbReference type="Proteomes" id="UP001230220"/>
    </source>
</evidence>
<dbReference type="Pfam" id="PF02378">
    <property type="entry name" value="PTS_EIIC"/>
    <property type="match status" value="1"/>
</dbReference>
<gene>
    <name evidence="11" type="ORF">J2S15_000943</name>
</gene>
<evidence type="ECO:0000256" key="6">
    <source>
        <dbReference type="ARBA" id="ARBA00022989"/>
    </source>
</evidence>
<keyword evidence="7 8" id="KW-0472">Membrane</keyword>
<comment type="caution">
    <text evidence="11">The sequence shown here is derived from an EMBL/GenBank/DDBJ whole genome shotgun (WGS) entry which is preliminary data.</text>
</comment>
<evidence type="ECO:0000313" key="11">
    <source>
        <dbReference type="EMBL" id="MDQ0360212.1"/>
    </source>
</evidence>
<feature type="transmembrane region" description="Helical" evidence="9">
    <location>
        <begin position="130"/>
        <end position="150"/>
    </location>
</feature>